<feature type="transmembrane region" description="Helical" evidence="15">
    <location>
        <begin position="98"/>
        <end position="116"/>
    </location>
</feature>
<feature type="transmembrane region" description="Helical" evidence="15">
    <location>
        <begin position="20"/>
        <end position="42"/>
    </location>
</feature>
<name>A0A1Y1T8A8_9FLAO</name>
<gene>
    <name evidence="17" type="ORF">IIF7_01010</name>
</gene>
<dbReference type="Proteomes" id="UP000192746">
    <property type="component" value="Unassembled WGS sequence"/>
</dbReference>
<dbReference type="Gene3D" id="3.30.70.100">
    <property type="match status" value="1"/>
</dbReference>
<evidence type="ECO:0000256" key="3">
    <source>
        <dbReference type="ARBA" id="ARBA00017053"/>
    </source>
</evidence>
<dbReference type="Pfam" id="PF02411">
    <property type="entry name" value="MerT"/>
    <property type="match status" value="1"/>
</dbReference>
<protein>
    <recommendedName>
        <fullName evidence="3">Mercuric transport protein MerT</fullName>
    </recommendedName>
    <alternativeName>
        <fullName evidence="13">Mercury ion transport protein</fullName>
    </alternativeName>
</protein>
<evidence type="ECO:0000256" key="11">
    <source>
        <dbReference type="ARBA" id="ARBA00022989"/>
    </source>
</evidence>
<dbReference type="AlphaFoldDB" id="A0A1Y1T8A8"/>
<keyword evidence="5" id="KW-0475">Mercuric resistance</keyword>
<keyword evidence="11 15" id="KW-1133">Transmembrane helix</keyword>
<evidence type="ECO:0000256" key="9">
    <source>
        <dbReference type="ARBA" id="ARBA00022723"/>
    </source>
</evidence>
<dbReference type="GO" id="GO:0046872">
    <property type="term" value="F:metal ion binding"/>
    <property type="evidence" value="ECO:0007669"/>
    <property type="project" value="UniProtKB-KW"/>
</dbReference>
<comment type="caution">
    <text evidence="17">The sequence shown here is derived from an EMBL/GenBank/DDBJ whole genome shotgun (WGS) entry which is preliminary data.</text>
</comment>
<dbReference type="InterPro" id="IPR036163">
    <property type="entry name" value="HMA_dom_sf"/>
</dbReference>
<keyword evidence="4" id="KW-0813">Transport</keyword>
<sequence>MLLGMAITKWNKKTSMGTAVFSAVSLKLCCWGPLLLTSVAGISGSSVYFSWLIALKPYLLVIAFLSLGLAFYQVYKKKKVDDCGNCDMAKPSFFKSKFYLWLVTVFVVVMTLVSYYPQIFHSTEKVGIVATNNTDIQTVKLNIEGMVCSGCEENINHSVNKIDGVTNVSTSFEEGTSIIEFDTTKTNVDEIKKVIQSKGYLITNSRD</sequence>
<evidence type="ECO:0000256" key="7">
    <source>
        <dbReference type="ARBA" id="ARBA00022519"/>
    </source>
</evidence>
<dbReference type="GO" id="GO:0005886">
    <property type="term" value="C:plasma membrane"/>
    <property type="evidence" value="ECO:0007669"/>
    <property type="project" value="UniProtKB-SubCell"/>
</dbReference>
<dbReference type="InterPro" id="IPR006121">
    <property type="entry name" value="HMA_dom"/>
</dbReference>
<dbReference type="FunFam" id="3.30.70.100:FF:000001">
    <property type="entry name" value="ATPase copper transporting beta"/>
    <property type="match status" value="1"/>
</dbReference>
<evidence type="ECO:0000256" key="2">
    <source>
        <dbReference type="ARBA" id="ARBA00008224"/>
    </source>
</evidence>
<keyword evidence="9" id="KW-0479">Metal-binding</keyword>
<evidence type="ECO:0000259" key="16">
    <source>
        <dbReference type="PROSITE" id="PS50846"/>
    </source>
</evidence>
<reference evidence="17 18" key="1">
    <citation type="submission" date="2013-04" db="EMBL/GenBank/DDBJ databases">
        <title>Zunongwangia sp. 22II14-10F7 Genome Sequencing.</title>
        <authorList>
            <person name="Lai Q."/>
            <person name="Shao Z."/>
        </authorList>
    </citation>
    <scope>NUCLEOTIDE SEQUENCE [LARGE SCALE GENOMIC DNA]</scope>
    <source>
        <strain evidence="17 18">22II14-10F7</strain>
    </source>
</reference>
<feature type="transmembrane region" description="Helical" evidence="15">
    <location>
        <begin position="48"/>
        <end position="72"/>
    </location>
</feature>
<dbReference type="InterPro" id="IPR003457">
    <property type="entry name" value="Transprt_MerT"/>
</dbReference>
<evidence type="ECO:0000256" key="10">
    <source>
        <dbReference type="ARBA" id="ARBA00022914"/>
    </source>
</evidence>
<evidence type="ECO:0000313" key="17">
    <source>
        <dbReference type="EMBL" id="ORL47297.1"/>
    </source>
</evidence>
<evidence type="ECO:0000256" key="15">
    <source>
        <dbReference type="SAM" id="Phobius"/>
    </source>
</evidence>
<dbReference type="PRINTS" id="PR00946">
    <property type="entry name" value="HGSCAVENGER"/>
</dbReference>
<dbReference type="STRING" id="1185767.IIF7_01010"/>
<proteinExistence type="inferred from homology"/>
<accession>A0A1Y1T8A8</accession>
<evidence type="ECO:0000313" key="18">
    <source>
        <dbReference type="Proteomes" id="UP000192746"/>
    </source>
</evidence>
<evidence type="ECO:0000256" key="6">
    <source>
        <dbReference type="ARBA" id="ARBA00022475"/>
    </source>
</evidence>
<dbReference type="SUPFAM" id="SSF55008">
    <property type="entry name" value="HMA, heavy metal-associated domain"/>
    <property type="match status" value="1"/>
</dbReference>
<dbReference type="GO" id="GO:0015097">
    <property type="term" value="F:mercury ion transmembrane transporter activity"/>
    <property type="evidence" value="ECO:0007669"/>
    <property type="project" value="InterPro"/>
</dbReference>
<organism evidence="17 18">
    <name type="scientific">Zunongwangia atlantica 22II14-10F7</name>
    <dbReference type="NCBI Taxonomy" id="1185767"/>
    <lineage>
        <taxon>Bacteria</taxon>
        <taxon>Pseudomonadati</taxon>
        <taxon>Bacteroidota</taxon>
        <taxon>Flavobacteriia</taxon>
        <taxon>Flavobacteriales</taxon>
        <taxon>Flavobacteriaceae</taxon>
        <taxon>Zunongwangia</taxon>
    </lineage>
</organism>
<evidence type="ECO:0000256" key="4">
    <source>
        <dbReference type="ARBA" id="ARBA00022448"/>
    </source>
</evidence>
<dbReference type="CDD" id="cd00371">
    <property type="entry name" value="HMA"/>
    <property type="match status" value="1"/>
</dbReference>
<dbReference type="Pfam" id="PF00403">
    <property type="entry name" value="HMA"/>
    <property type="match status" value="1"/>
</dbReference>
<keyword evidence="8 15" id="KW-0812">Transmembrane</keyword>
<keyword evidence="6" id="KW-1003">Cell membrane</keyword>
<comment type="similarity">
    <text evidence="2">Belongs to the MerT family.</text>
</comment>
<dbReference type="PROSITE" id="PS50846">
    <property type="entry name" value="HMA_2"/>
    <property type="match status" value="1"/>
</dbReference>
<keyword evidence="10" id="KW-0476">Mercury</keyword>
<dbReference type="EMBL" id="ARYN01000001">
    <property type="protein sequence ID" value="ORL47297.1"/>
    <property type="molecule type" value="Genomic_DNA"/>
</dbReference>
<keyword evidence="7" id="KW-0997">Cell inner membrane</keyword>
<dbReference type="InterPro" id="IPR001802">
    <property type="entry name" value="MerP/CopZ"/>
</dbReference>
<keyword evidence="18" id="KW-1185">Reference proteome</keyword>
<evidence type="ECO:0000256" key="14">
    <source>
        <dbReference type="ARBA" id="ARBA00045720"/>
    </source>
</evidence>
<dbReference type="NCBIfam" id="NF033556">
    <property type="entry name" value="MerTP_fusion"/>
    <property type="match status" value="1"/>
</dbReference>
<evidence type="ECO:0000256" key="8">
    <source>
        <dbReference type="ARBA" id="ARBA00022692"/>
    </source>
</evidence>
<comment type="subcellular location">
    <subcellularLocation>
        <location evidence="1">Cell inner membrane</location>
        <topology evidence="1">Multi-pass membrane protein</topology>
    </subcellularLocation>
</comment>
<evidence type="ECO:0000256" key="13">
    <source>
        <dbReference type="ARBA" id="ARBA00030934"/>
    </source>
</evidence>
<evidence type="ECO:0000256" key="5">
    <source>
        <dbReference type="ARBA" id="ARBA00022466"/>
    </source>
</evidence>
<dbReference type="Gene3D" id="1.10.287.910">
    <property type="entry name" value="bacterial mercury transporter, merf"/>
    <property type="match status" value="1"/>
</dbReference>
<evidence type="ECO:0000256" key="12">
    <source>
        <dbReference type="ARBA" id="ARBA00023136"/>
    </source>
</evidence>
<comment type="function">
    <text evidence="14">Involved in mercury resistance. Probably transfers a mercuric ion from the periplasmic Hg(2+)-binding protein MerP to the cytoplasmic mercuric reductase MerA.</text>
</comment>
<evidence type="ECO:0000256" key="1">
    <source>
        <dbReference type="ARBA" id="ARBA00004429"/>
    </source>
</evidence>
<feature type="domain" description="HMA" evidence="16">
    <location>
        <begin position="137"/>
        <end position="203"/>
    </location>
</feature>
<keyword evidence="12 15" id="KW-0472">Membrane</keyword>